<dbReference type="InterPro" id="IPR050054">
    <property type="entry name" value="UPRTase/APRTase"/>
</dbReference>
<dbReference type="InterPro" id="IPR000836">
    <property type="entry name" value="PRTase_dom"/>
</dbReference>
<dbReference type="InParanoid" id="A0A317ZFB0"/>
<evidence type="ECO:0000256" key="9">
    <source>
        <dbReference type="ARBA" id="ARBA00023134"/>
    </source>
</evidence>
<sequence length="206" mass="22069">MTTELSHHPLVQHYLTTIRDVATEAPAFRRACSGMTQVLVAEAAKLLEVDSVRVQTPLEETEGARIAGSVVFVPILRAGLGMLDHAMATIPGSSVGYIGLERDEATAVASCYYAKMPVLDEASQVYVLDPMLATGGSAVQCVDQLKQRGAKKLCMICIIAAPEGIACLEAAHPDVKILAGKVDRQLNEQKYILPGLGDFGDRLFNT</sequence>
<dbReference type="EC" id="2.4.2.9" evidence="4 13"/>
<reference evidence="15 16" key="1">
    <citation type="submission" date="2018-05" db="EMBL/GenBank/DDBJ databases">
        <title>Coraliomargarita sinensis sp. nov., isolated from a marine solar saltern.</title>
        <authorList>
            <person name="Zhou L.Y."/>
        </authorList>
    </citation>
    <scope>NUCLEOTIDE SEQUENCE [LARGE SCALE GENOMIC DNA]</scope>
    <source>
        <strain evidence="15 16">WN38</strain>
    </source>
</reference>
<evidence type="ECO:0000256" key="13">
    <source>
        <dbReference type="NCBIfam" id="TIGR01091"/>
    </source>
</evidence>
<keyword evidence="8" id="KW-0547">Nucleotide-binding</keyword>
<dbReference type="Gene3D" id="3.40.50.2020">
    <property type="match status" value="1"/>
</dbReference>
<name>A0A317ZFB0_9BACT</name>
<keyword evidence="7 15" id="KW-0808">Transferase</keyword>
<dbReference type="PANTHER" id="PTHR32315:SF4">
    <property type="entry name" value="URACIL PHOSPHORIBOSYLTRANSFERASE, CHLOROPLASTIC"/>
    <property type="match status" value="1"/>
</dbReference>
<gene>
    <name evidence="15" type="ORF">DDZ13_14105</name>
</gene>
<evidence type="ECO:0000256" key="8">
    <source>
        <dbReference type="ARBA" id="ARBA00022741"/>
    </source>
</evidence>
<evidence type="ECO:0000256" key="2">
    <source>
        <dbReference type="ARBA" id="ARBA00005180"/>
    </source>
</evidence>
<dbReference type="InterPro" id="IPR029057">
    <property type="entry name" value="PRTase-like"/>
</dbReference>
<protein>
    <recommendedName>
        <fullName evidence="12 13">Uracil phosphoribosyltransferase</fullName>
        <ecNumber evidence="4 13">2.4.2.9</ecNumber>
    </recommendedName>
</protein>
<comment type="catalytic activity">
    <reaction evidence="10">
        <text>UMP + diphosphate = 5-phospho-alpha-D-ribose 1-diphosphate + uracil</text>
        <dbReference type="Rhea" id="RHEA:13017"/>
        <dbReference type="ChEBI" id="CHEBI:17568"/>
        <dbReference type="ChEBI" id="CHEBI:33019"/>
        <dbReference type="ChEBI" id="CHEBI:57865"/>
        <dbReference type="ChEBI" id="CHEBI:58017"/>
        <dbReference type="EC" id="2.4.2.9"/>
    </reaction>
</comment>
<evidence type="ECO:0000256" key="7">
    <source>
        <dbReference type="ARBA" id="ARBA00022679"/>
    </source>
</evidence>
<keyword evidence="6 15" id="KW-0328">Glycosyltransferase</keyword>
<dbReference type="UniPathway" id="UPA00574">
    <property type="reaction ID" value="UER00636"/>
</dbReference>
<keyword evidence="5" id="KW-0021">Allosteric enzyme</keyword>
<keyword evidence="16" id="KW-1185">Reference proteome</keyword>
<dbReference type="EMBL" id="QHJQ01000013">
    <property type="protein sequence ID" value="PXA03047.1"/>
    <property type="molecule type" value="Genomic_DNA"/>
</dbReference>
<dbReference type="SUPFAM" id="SSF53271">
    <property type="entry name" value="PRTase-like"/>
    <property type="match status" value="1"/>
</dbReference>
<evidence type="ECO:0000256" key="5">
    <source>
        <dbReference type="ARBA" id="ARBA00022533"/>
    </source>
</evidence>
<dbReference type="Pfam" id="PF14681">
    <property type="entry name" value="UPRTase"/>
    <property type="match status" value="1"/>
</dbReference>
<dbReference type="Proteomes" id="UP000247099">
    <property type="component" value="Unassembled WGS sequence"/>
</dbReference>
<comment type="caution">
    <text evidence="15">The sequence shown here is derived from an EMBL/GenBank/DDBJ whole genome shotgun (WGS) entry which is preliminary data.</text>
</comment>
<comment type="similarity">
    <text evidence="3">Belongs to the UPRTase family.</text>
</comment>
<comment type="function">
    <text evidence="11">Catalyzes the conversion of uracil and 5-phospho-alpha-D-ribose 1-diphosphate (PRPP) to UMP and diphosphate.</text>
</comment>
<proteinExistence type="inferred from homology"/>
<dbReference type="FunFam" id="3.40.50.2020:FF:000003">
    <property type="entry name" value="Uracil phosphoribosyltransferase"/>
    <property type="match status" value="1"/>
</dbReference>
<evidence type="ECO:0000256" key="1">
    <source>
        <dbReference type="ARBA" id="ARBA00001946"/>
    </source>
</evidence>
<dbReference type="CDD" id="cd06223">
    <property type="entry name" value="PRTases_typeI"/>
    <property type="match status" value="1"/>
</dbReference>
<comment type="cofactor">
    <cofactor evidence="1">
        <name>Mg(2+)</name>
        <dbReference type="ChEBI" id="CHEBI:18420"/>
    </cofactor>
</comment>
<dbReference type="InterPro" id="IPR005765">
    <property type="entry name" value="UPRT"/>
</dbReference>
<evidence type="ECO:0000313" key="15">
    <source>
        <dbReference type="EMBL" id="PXA03047.1"/>
    </source>
</evidence>
<dbReference type="NCBIfam" id="TIGR01091">
    <property type="entry name" value="upp"/>
    <property type="match status" value="1"/>
</dbReference>
<evidence type="ECO:0000313" key="16">
    <source>
        <dbReference type="Proteomes" id="UP000247099"/>
    </source>
</evidence>
<evidence type="ECO:0000259" key="14">
    <source>
        <dbReference type="Pfam" id="PF14681"/>
    </source>
</evidence>
<dbReference type="GO" id="GO:0044206">
    <property type="term" value="P:UMP salvage"/>
    <property type="evidence" value="ECO:0007669"/>
    <property type="project" value="UniProtKB-UniPathway"/>
</dbReference>
<evidence type="ECO:0000256" key="10">
    <source>
        <dbReference type="ARBA" id="ARBA00052919"/>
    </source>
</evidence>
<dbReference type="OrthoDB" id="9781675at2"/>
<evidence type="ECO:0000256" key="3">
    <source>
        <dbReference type="ARBA" id="ARBA00009516"/>
    </source>
</evidence>
<dbReference type="AlphaFoldDB" id="A0A317ZFB0"/>
<dbReference type="GO" id="GO:0005737">
    <property type="term" value="C:cytoplasm"/>
    <property type="evidence" value="ECO:0007669"/>
    <property type="project" value="UniProtKB-ARBA"/>
</dbReference>
<evidence type="ECO:0000256" key="12">
    <source>
        <dbReference type="ARBA" id="ARBA00072146"/>
    </source>
</evidence>
<keyword evidence="9" id="KW-0342">GTP-binding</keyword>
<dbReference type="GO" id="GO:0006223">
    <property type="term" value="P:uracil salvage"/>
    <property type="evidence" value="ECO:0007669"/>
    <property type="project" value="InterPro"/>
</dbReference>
<comment type="pathway">
    <text evidence="2">Pyrimidine metabolism; UMP biosynthesis via salvage pathway; UMP from uracil: step 1/1.</text>
</comment>
<evidence type="ECO:0000256" key="6">
    <source>
        <dbReference type="ARBA" id="ARBA00022676"/>
    </source>
</evidence>
<accession>A0A317ZFB0</accession>
<evidence type="ECO:0000256" key="4">
    <source>
        <dbReference type="ARBA" id="ARBA00011894"/>
    </source>
</evidence>
<organism evidence="15 16">
    <name type="scientific">Coraliomargarita sinensis</name>
    <dbReference type="NCBI Taxonomy" id="2174842"/>
    <lineage>
        <taxon>Bacteria</taxon>
        <taxon>Pseudomonadati</taxon>
        <taxon>Verrucomicrobiota</taxon>
        <taxon>Opitutia</taxon>
        <taxon>Puniceicoccales</taxon>
        <taxon>Coraliomargaritaceae</taxon>
        <taxon>Coraliomargarita</taxon>
    </lineage>
</organism>
<dbReference type="NCBIfam" id="NF001097">
    <property type="entry name" value="PRK00129.1"/>
    <property type="match status" value="1"/>
</dbReference>
<feature type="domain" description="Phosphoribosyltransferase" evidence="14">
    <location>
        <begin position="6"/>
        <end position="206"/>
    </location>
</feature>
<dbReference type="FunCoup" id="A0A317ZFB0">
    <property type="interactions" value="457"/>
</dbReference>
<evidence type="ECO:0000256" key="11">
    <source>
        <dbReference type="ARBA" id="ARBA00056901"/>
    </source>
</evidence>
<dbReference type="GO" id="GO:0004845">
    <property type="term" value="F:uracil phosphoribosyltransferase activity"/>
    <property type="evidence" value="ECO:0007669"/>
    <property type="project" value="UniProtKB-UniRule"/>
</dbReference>
<dbReference type="RefSeq" id="WP_110132101.1">
    <property type="nucleotide sequence ID" value="NZ_QHJQ01000013.1"/>
</dbReference>
<dbReference type="PANTHER" id="PTHR32315">
    <property type="entry name" value="ADENINE PHOSPHORIBOSYLTRANSFERASE"/>
    <property type="match status" value="1"/>
</dbReference>
<dbReference type="GO" id="GO:0005525">
    <property type="term" value="F:GTP binding"/>
    <property type="evidence" value="ECO:0007669"/>
    <property type="project" value="UniProtKB-KW"/>
</dbReference>